<accession>A0A1Y1U623</accession>
<dbReference type="GeneID" id="33559050"/>
<dbReference type="EMBL" id="NBSH01000020">
    <property type="protein sequence ID" value="ORX33479.1"/>
    <property type="molecule type" value="Genomic_DNA"/>
</dbReference>
<evidence type="ECO:0000256" key="1">
    <source>
        <dbReference type="SAM" id="MobiDB-lite"/>
    </source>
</evidence>
<sequence length="242" mass="27656">MNLKPRYSTSWDRAAYGCLDELTFMLNDPQVDGDVWATCNVDTVDEGRSTVWRWRWLGVNADGISGQLTTYFLSSSDRGRTDIAQHAQSLADAIKKRMFRFRISSEGEIIGIDTLGYIFYLVNEHPPIPIIETRELFYMLREFENRPYIGREVSRAFRHLVCGTAVLQKKVEERRKLEEAHRAAANSAPAAREPSNIPPVDPRTGKRVPQERWNEFLAYRKRKAEAEAARALASSGSMDVDQ</sequence>
<feature type="compositionally biased region" description="Low complexity" evidence="1">
    <location>
        <begin position="183"/>
        <end position="195"/>
    </location>
</feature>
<protein>
    <submittedName>
        <fullName evidence="2">Uncharacterized protein</fullName>
    </submittedName>
</protein>
<gene>
    <name evidence="2" type="ORF">BD324DRAFT_639522</name>
</gene>
<dbReference type="RefSeq" id="XP_021867806.1">
    <property type="nucleotide sequence ID" value="XM_022017241.1"/>
</dbReference>
<organism evidence="2 3">
    <name type="scientific">Kockovaella imperatae</name>
    <dbReference type="NCBI Taxonomy" id="4999"/>
    <lineage>
        <taxon>Eukaryota</taxon>
        <taxon>Fungi</taxon>
        <taxon>Dikarya</taxon>
        <taxon>Basidiomycota</taxon>
        <taxon>Agaricomycotina</taxon>
        <taxon>Tremellomycetes</taxon>
        <taxon>Tremellales</taxon>
        <taxon>Cuniculitremaceae</taxon>
        <taxon>Kockovaella</taxon>
    </lineage>
</organism>
<proteinExistence type="predicted"/>
<evidence type="ECO:0000313" key="2">
    <source>
        <dbReference type="EMBL" id="ORX33479.1"/>
    </source>
</evidence>
<keyword evidence="3" id="KW-1185">Reference proteome</keyword>
<name>A0A1Y1U623_9TREE</name>
<dbReference type="InParanoid" id="A0A1Y1U623"/>
<evidence type="ECO:0000313" key="3">
    <source>
        <dbReference type="Proteomes" id="UP000193218"/>
    </source>
</evidence>
<feature type="region of interest" description="Disordered" evidence="1">
    <location>
        <begin position="179"/>
        <end position="207"/>
    </location>
</feature>
<reference evidence="2 3" key="1">
    <citation type="submission" date="2017-03" db="EMBL/GenBank/DDBJ databases">
        <title>Widespread Adenine N6-methylation of Active Genes in Fungi.</title>
        <authorList>
            <consortium name="DOE Joint Genome Institute"/>
            <person name="Mondo S.J."/>
            <person name="Dannebaum R.O."/>
            <person name="Kuo R.C."/>
            <person name="Louie K.B."/>
            <person name="Bewick A.J."/>
            <person name="Labutti K."/>
            <person name="Haridas S."/>
            <person name="Kuo A."/>
            <person name="Salamov A."/>
            <person name="Ahrendt S.R."/>
            <person name="Lau R."/>
            <person name="Bowen B.P."/>
            <person name="Lipzen A."/>
            <person name="Sullivan W."/>
            <person name="Andreopoulos W.B."/>
            <person name="Clum A."/>
            <person name="Lindquist E."/>
            <person name="Daum C."/>
            <person name="Northen T.R."/>
            <person name="Ramamoorthy G."/>
            <person name="Schmitz R.J."/>
            <person name="Gryganskyi A."/>
            <person name="Culley D."/>
            <person name="Magnuson J."/>
            <person name="James T.Y."/>
            <person name="O'Malley M.A."/>
            <person name="Stajich J.E."/>
            <person name="Spatafora J.W."/>
            <person name="Visel A."/>
            <person name="Grigoriev I.V."/>
        </authorList>
    </citation>
    <scope>NUCLEOTIDE SEQUENCE [LARGE SCALE GENOMIC DNA]</scope>
    <source>
        <strain evidence="2 3">NRRL Y-17943</strain>
    </source>
</reference>
<comment type="caution">
    <text evidence="2">The sequence shown here is derived from an EMBL/GenBank/DDBJ whole genome shotgun (WGS) entry which is preliminary data.</text>
</comment>
<dbReference type="AlphaFoldDB" id="A0A1Y1U623"/>
<dbReference type="Proteomes" id="UP000193218">
    <property type="component" value="Unassembled WGS sequence"/>
</dbReference>